<keyword evidence="8 9" id="KW-0472">Membrane</keyword>
<dbReference type="Proteomes" id="UP000219972">
    <property type="component" value="Unassembled WGS sequence"/>
</dbReference>
<evidence type="ECO:0000256" key="8">
    <source>
        <dbReference type="ARBA" id="ARBA00023136"/>
    </source>
</evidence>
<dbReference type="InterPro" id="IPR014755">
    <property type="entry name" value="Cu-Rt/internalin_Ig-like"/>
</dbReference>
<evidence type="ECO:0000259" key="10">
    <source>
        <dbReference type="Pfam" id="PF04234"/>
    </source>
</evidence>
<proteinExistence type="predicted"/>
<keyword evidence="3 9" id="KW-0812">Transmembrane</keyword>
<dbReference type="Gene3D" id="2.60.40.1220">
    <property type="match status" value="1"/>
</dbReference>
<dbReference type="InterPro" id="IPR014756">
    <property type="entry name" value="Ig_E-set"/>
</dbReference>
<protein>
    <submittedName>
        <fullName evidence="12">Copper-binding protein</fullName>
    </submittedName>
</protein>
<keyword evidence="7" id="KW-0186">Copper</keyword>
<evidence type="ECO:0000256" key="5">
    <source>
        <dbReference type="ARBA" id="ARBA00022729"/>
    </source>
</evidence>
<name>A0ABX4IWR7_9HYPH</name>
<dbReference type="Pfam" id="PF05425">
    <property type="entry name" value="CopD"/>
    <property type="match status" value="1"/>
</dbReference>
<keyword evidence="5" id="KW-0732">Signal</keyword>
<comment type="caution">
    <text evidence="12">The sequence shown here is derived from an EMBL/GenBank/DDBJ whole genome shotgun (WGS) entry which is preliminary data.</text>
</comment>
<feature type="transmembrane region" description="Helical" evidence="9">
    <location>
        <begin position="278"/>
        <end position="301"/>
    </location>
</feature>
<evidence type="ECO:0000256" key="4">
    <source>
        <dbReference type="ARBA" id="ARBA00022723"/>
    </source>
</evidence>
<organism evidence="12 13">
    <name type="scientific">Rhizobium anhuiense</name>
    <dbReference type="NCBI Taxonomy" id="1184720"/>
    <lineage>
        <taxon>Bacteria</taxon>
        <taxon>Pseudomonadati</taxon>
        <taxon>Pseudomonadota</taxon>
        <taxon>Alphaproteobacteria</taxon>
        <taxon>Hyphomicrobiales</taxon>
        <taxon>Rhizobiaceae</taxon>
        <taxon>Rhizobium/Agrobacterium group</taxon>
        <taxon>Rhizobium</taxon>
    </lineage>
</organism>
<dbReference type="InterPro" id="IPR032694">
    <property type="entry name" value="CopC/D"/>
</dbReference>
<feature type="domain" description="CopC" evidence="10">
    <location>
        <begin position="36"/>
        <end position="125"/>
    </location>
</feature>
<dbReference type="SUPFAM" id="SSF81296">
    <property type="entry name" value="E set domains"/>
    <property type="match status" value="1"/>
</dbReference>
<evidence type="ECO:0000256" key="1">
    <source>
        <dbReference type="ARBA" id="ARBA00004651"/>
    </source>
</evidence>
<feature type="transmembrane region" description="Helical" evidence="9">
    <location>
        <begin position="149"/>
        <end position="171"/>
    </location>
</feature>
<gene>
    <name evidence="12" type="ORF">CO662_35225</name>
</gene>
<feature type="transmembrane region" description="Helical" evidence="9">
    <location>
        <begin position="248"/>
        <end position="266"/>
    </location>
</feature>
<dbReference type="InterPro" id="IPR007348">
    <property type="entry name" value="CopC_dom"/>
</dbReference>
<feature type="transmembrane region" description="Helical" evidence="9">
    <location>
        <begin position="394"/>
        <end position="414"/>
    </location>
</feature>
<comment type="subcellular location">
    <subcellularLocation>
        <location evidence="1">Cell membrane</location>
        <topology evidence="1">Multi-pass membrane protein</topology>
    </subcellularLocation>
</comment>
<keyword evidence="13" id="KW-1185">Reference proteome</keyword>
<evidence type="ECO:0000256" key="2">
    <source>
        <dbReference type="ARBA" id="ARBA00022475"/>
    </source>
</evidence>
<dbReference type="RefSeq" id="WP_097545403.1">
    <property type="nucleotide sequence ID" value="NZ_NWSK01000040.1"/>
</dbReference>
<dbReference type="InterPro" id="IPR008457">
    <property type="entry name" value="Cu-R_CopD_dom"/>
</dbReference>
<reference evidence="12 13" key="1">
    <citation type="submission" date="2017-09" db="EMBL/GenBank/DDBJ databases">
        <title>Comparative genomics of rhizobia isolated from Phaseolus vulgaris in China.</title>
        <authorList>
            <person name="Tong W."/>
        </authorList>
    </citation>
    <scope>NUCLEOTIDE SEQUENCE [LARGE SCALE GENOMIC DNA]</scope>
    <source>
        <strain evidence="12 13">Y27</strain>
    </source>
</reference>
<feature type="transmembrane region" description="Helical" evidence="9">
    <location>
        <begin position="313"/>
        <end position="337"/>
    </location>
</feature>
<feature type="domain" description="Copper resistance protein D" evidence="11">
    <location>
        <begin position="315"/>
        <end position="410"/>
    </location>
</feature>
<evidence type="ECO:0000256" key="6">
    <source>
        <dbReference type="ARBA" id="ARBA00022989"/>
    </source>
</evidence>
<evidence type="ECO:0000256" key="7">
    <source>
        <dbReference type="ARBA" id="ARBA00023008"/>
    </source>
</evidence>
<feature type="transmembrane region" description="Helical" evidence="9">
    <location>
        <begin position="183"/>
        <end position="199"/>
    </location>
</feature>
<feature type="transmembrane region" description="Helical" evidence="9">
    <location>
        <begin position="349"/>
        <end position="373"/>
    </location>
</feature>
<feature type="transmembrane region" description="Helical" evidence="9">
    <location>
        <begin position="219"/>
        <end position="241"/>
    </location>
</feature>
<evidence type="ECO:0000256" key="9">
    <source>
        <dbReference type="SAM" id="Phobius"/>
    </source>
</evidence>
<evidence type="ECO:0000259" key="11">
    <source>
        <dbReference type="Pfam" id="PF05425"/>
    </source>
</evidence>
<accession>A0ABX4IWR7</accession>
<dbReference type="EMBL" id="NWSL01000050">
    <property type="protein sequence ID" value="PDS47350.1"/>
    <property type="molecule type" value="Genomic_DNA"/>
</dbReference>
<keyword evidence="6 9" id="KW-1133">Transmembrane helix</keyword>
<dbReference type="Pfam" id="PF04234">
    <property type="entry name" value="CopC"/>
    <property type="match status" value="1"/>
</dbReference>
<evidence type="ECO:0000313" key="13">
    <source>
        <dbReference type="Proteomes" id="UP000219972"/>
    </source>
</evidence>
<evidence type="ECO:0000256" key="3">
    <source>
        <dbReference type="ARBA" id="ARBA00022692"/>
    </source>
</evidence>
<dbReference type="PANTHER" id="PTHR34820:SF4">
    <property type="entry name" value="INNER MEMBRANE PROTEIN YEBZ"/>
    <property type="match status" value="1"/>
</dbReference>
<evidence type="ECO:0000313" key="12">
    <source>
        <dbReference type="EMBL" id="PDS47350.1"/>
    </source>
</evidence>
<dbReference type="PANTHER" id="PTHR34820">
    <property type="entry name" value="INNER MEMBRANE PROTEIN YEBZ"/>
    <property type="match status" value="1"/>
</dbReference>
<keyword evidence="2" id="KW-1003">Cell membrane</keyword>
<keyword evidence="4" id="KW-0479">Metal-binding</keyword>
<sequence length="547" mass="57880">MWLIIRAWAAANWRAALLLLVLAALWSLSPVGAQAHAVLKSSSPASNDTLDRPPSSIELRFNEAVRLVTASVTDSTGAQTVMQGDTLGSVAILNFPSSIARGTAIVSYRVASEDGHPVGGSIVFHLGTQTATTTDAPQGFVSPLMITIWLVHAGSIVLLAVVVGGAFFAHLFDAGTPLPSRRALSAILAILLLTANAYLQGLDEIGGELTFAGIRPFLAAAQNGAAIAASLALFSLVLVSIPINGRRASLAAVVLAMTAASVSFTFTGHSNVAEPRWLARTCMFLHGGVMIFWVGSLIPLWRIGETQARSGPLLGFSRAIPLPFAGMLLAGGALAWIELPALDTVLLSIYGRVLLLKVLLVSLLCFLAVYNRFWLTQPALAGSPIARWRLRRSISGEIVLAVVIVASASLWRFAGPDQLEFATAAPMLSVHLHSETAMAQLELQLQPDGTSRARVSVMTLDFEPLEPRTVVLRVRKPNAGVESIIYDLLKSPDGAWETSGLPISNPDGWEADVQILIDDFTTAHLEGDLAPSSDAATSVTKRSGVGS</sequence>